<keyword evidence="2" id="KW-1185">Reference proteome</keyword>
<organism evidence="2">
    <name type="scientific">Isoptericola variabilis (strain 225)</name>
    <dbReference type="NCBI Taxonomy" id="743718"/>
    <lineage>
        <taxon>Bacteria</taxon>
        <taxon>Bacillati</taxon>
        <taxon>Actinomycetota</taxon>
        <taxon>Actinomycetes</taxon>
        <taxon>Micrococcales</taxon>
        <taxon>Promicromonosporaceae</taxon>
        <taxon>Isoptericola</taxon>
    </lineage>
</organism>
<sequence length="76" mass="8474">MDFEIGPLRTGGRKKLERGREAYFLLMAHVASARPGSSCLCPTRGPVRRDLRDALVQAMTTLPVERRRSVAWDSGC</sequence>
<dbReference type="Proteomes" id="UP000009236">
    <property type="component" value="Chromosome"/>
</dbReference>
<name>F6FR28_ISOV2</name>
<dbReference type="EMBL" id="CP002810">
    <property type="protein sequence ID" value="AEG44978.1"/>
    <property type="molecule type" value="Genomic_DNA"/>
</dbReference>
<accession>F6FR28</accession>
<reference evidence="1 2" key="1">
    <citation type="submission" date="2011-05" db="EMBL/GenBank/DDBJ databases">
        <title>Complete sequence of Isoptericola variabilis 225.</title>
        <authorList>
            <consortium name="US DOE Joint Genome Institute"/>
            <person name="Lucas S."/>
            <person name="Han J."/>
            <person name="Lapidus A."/>
            <person name="Cheng J.-F."/>
            <person name="Goodwin L."/>
            <person name="Pitluck S."/>
            <person name="Peters L."/>
            <person name="Mikhailova N."/>
            <person name="Zeytun A."/>
            <person name="Han C."/>
            <person name="Tapia R."/>
            <person name="Land M."/>
            <person name="Hauser L."/>
            <person name="Kyrpides N."/>
            <person name="Ivanova N."/>
            <person name="Pagani I."/>
            <person name="Siebers A."/>
            <person name="Allgaier M."/>
            <person name="Thelen M."/>
            <person name="Hugenholtz P."/>
            <person name="Gladden J."/>
            <person name="Woyke T."/>
        </authorList>
    </citation>
    <scope>NUCLEOTIDE SEQUENCE [LARGE SCALE GENOMIC DNA]</scope>
    <source>
        <strain evidence="2">225</strain>
    </source>
</reference>
<evidence type="ECO:0000313" key="1">
    <source>
        <dbReference type="EMBL" id="AEG44978.1"/>
    </source>
</evidence>
<dbReference type="HOGENOM" id="CLU_2649570_0_0_11"/>
<dbReference type="AlphaFoldDB" id="F6FR28"/>
<evidence type="ECO:0000313" key="2">
    <source>
        <dbReference type="Proteomes" id="UP000009236"/>
    </source>
</evidence>
<proteinExistence type="predicted"/>
<dbReference type="STRING" id="743718.Isova_2258"/>
<dbReference type="KEGG" id="iva:Isova_2258"/>
<protein>
    <submittedName>
        <fullName evidence="1">Uncharacterized protein</fullName>
    </submittedName>
</protein>
<gene>
    <name evidence="1" type="ordered locus">Isova_2258</name>
</gene>